<comment type="caution">
    <text evidence="1">The sequence shown here is derived from an EMBL/GenBank/DDBJ whole genome shotgun (WGS) entry which is preliminary data.</text>
</comment>
<dbReference type="EMBL" id="MXAN01000102">
    <property type="protein sequence ID" value="OPH33756.1"/>
    <property type="molecule type" value="Genomic_DNA"/>
</dbReference>
<name>A0A1V4GNP7_MORLA</name>
<reference evidence="2" key="1">
    <citation type="submission" date="2017-03" db="EMBL/GenBank/DDBJ databases">
        <title>Draft genome sequence of Moraxella equi CCUG 4950T type strain.</title>
        <authorList>
            <person name="Salva-Serra F."/>
            <person name="Engstrom-Jakobsson H."/>
            <person name="Thorell K."/>
            <person name="Jaen-Luchoro D."/>
            <person name="Gonzales-Siles L."/>
            <person name="Karlsson R."/>
            <person name="Yazdan S."/>
            <person name="Boulund F."/>
            <person name="Johnning A."/>
            <person name="Engstrand L."/>
            <person name="Kristiansson E."/>
            <person name="Moore E."/>
        </authorList>
    </citation>
    <scope>NUCLEOTIDE SEQUENCE [LARGE SCALE GENOMIC DNA]</scope>
    <source>
        <strain evidence="2">CCUG 4441</strain>
    </source>
</reference>
<feature type="non-terminal residue" evidence="1">
    <location>
        <position position="1"/>
    </location>
</feature>
<sequence length="71" mass="8098">FGKGSIVEIETPSRFAASLIPINLFIITHYRVDLGRFQVAVFCPSFEGNLLSHIRQKIAPIRGYFLFLKWG</sequence>
<dbReference type="AlphaFoldDB" id="A0A1V4GNP7"/>
<accession>A0A1V4GNP7</accession>
<gene>
    <name evidence="1" type="ORF">B5J94_12530</name>
</gene>
<evidence type="ECO:0000313" key="2">
    <source>
        <dbReference type="Proteomes" id="UP000191025"/>
    </source>
</evidence>
<proteinExistence type="predicted"/>
<organism evidence="1 2">
    <name type="scientific">Moraxella lacunata</name>
    <dbReference type="NCBI Taxonomy" id="477"/>
    <lineage>
        <taxon>Bacteria</taxon>
        <taxon>Pseudomonadati</taxon>
        <taxon>Pseudomonadota</taxon>
        <taxon>Gammaproteobacteria</taxon>
        <taxon>Moraxellales</taxon>
        <taxon>Moraxellaceae</taxon>
        <taxon>Moraxella</taxon>
    </lineage>
</organism>
<protein>
    <submittedName>
        <fullName evidence="1">Uncharacterized protein</fullName>
    </submittedName>
</protein>
<dbReference type="Proteomes" id="UP000191025">
    <property type="component" value="Unassembled WGS sequence"/>
</dbReference>
<evidence type="ECO:0000313" key="1">
    <source>
        <dbReference type="EMBL" id="OPH33756.1"/>
    </source>
</evidence>
<dbReference type="RefSeq" id="WP_211271092.1">
    <property type="nucleotide sequence ID" value="NZ_MXAN01000102.1"/>
</dbReference>